<dbReference type="GO" id="GO:0005524">
    <property type="term" value="F:ATP binding"/>
    <property type="evidence" value="ECO:0007669"/>
    <property type="project" value="InterPro"/>
</dbReference>
<accession>A0A9N9DMD7</accession>
<feature type="non-terminal residue" evidence="1">
    <location>
        <position position="1"/>
    </location>
</feature>
<proteinExistence type="predicted"/>
<dbReference type="AlphaFoldDB" id="A0A9N9DMD7"/>
<dbReference type="GO" id="GO:0004176">
    <property type="term" value="F:ATP-dependent peptidase activity"/>
    <property type="evidence" value="ECO:0007669"/>
    <property type="project" value="InterPro"/>
</dbReference>
<dbReference type="PANTHER" id="PTHR43718:SF2">
    <property type="entry name" value="LON PROTEASE HOMOLOG, MITOCHONDRIAL"/>
    <property type="match status" value="1"/>
</dbReference>
<evidence type="ECO:0000313" key="1">
    <source>
        <dbReference type="EMBL" id="CAG8640477.1"/>
    </source>
</evidence>
<dbReference type="PANTHER" id="PTHR43718">
    <property type="entry name" value="LON PROTEASE"/>
    <property type="match status" value="1"/>
</dbReference>
<comment type="caution">
    <text evidence="1">The sequence shown here is derived from an EMBL/GenBank/DDBJ whole genome shotgun (WGS) entry which is preliminary data.</text>
</comment>
<keyword evidence="2" id="KW-1185">Reference proteome</keyword>
<name>A0A9N9DMD7_9GLOM</name>
<dbReference type="InterPro" id="IPR027417">
    <property type="entry name" value="P-loop_NTPase"/>
</dbReference>
<protein>
    <submittedName>
        <fullName evidence="1">11673_t:CDS:1</fullName>
    </submittedName>
</protein>
<evidence type="ECO:0000313" key="2">
    <source>
        <dbReference type="Proteomes" id="UP000789831"/>
    </source>
</evidence>
<dbReference type="InterPro" id="IPR027065">
    <property type="entry name" value="Lon_Prtase"/>
</dbReference>
<dbReference type="GO" id="GO:0004252">
    <property type="term" value="F:serine-type endopeptidase activity"/>
    <property type="evidence" value="ECO:0007669"/>
    <property type="project" value="InterPro"/>
</dbReference>
<dbReference type="GO" id="GO:0006515">
    <property type="term" value="P:protein quality control for misfolded or incompletely synthesized proteins"/>
    <property type="evidence" value="ECO:0007669"/>
    <property type="project" value="TreeGrafter"/>
</dbReference>
<dbReference type="OrthoDB" id="2395281at2759"/>
<organism evidence="1 2">
    <name type="scientific">Ambispora gerdemannii</name>
    <dbReference type="NCBI Taxonomy" id="144530"/>
    <lineage>
        <taxon>Eukaryota</taxon>
        <taxon>Fungi</taxon>
        <taxon>Fungi incertae sedis</taxon>
        <taxon>Mucoromycota</taxon>
        <taxon>Glomeromycotina</taxon>
        <taxon>Glomeromycetes</taxon>
        <taxon>Archaeosporales</taxon>
        <taxon>Ambisporaceae</taxon>
        <taxon>Ambispora</taxon>
    </lineage>
</organism>
<dbReference type="Proteomes" id="UP000789831">
    <property type="component" value="Unassembled WGS sequence"/>
</dbReference>
<sequence>AKPGVIVQALQRAKVKNPVINIDEIEKMGESKYQGNPTAAFLEIFDPEQLNERSKEEVEEKKDDKGFLICPIRGILRARKYDVRGYPKSQFIIEYAIPIGHKGHNTLRVDLVIKGQNGFICVAEVKKGYAKENMNSAIKHQLVPAMRIVNAKYGVYFDGTRKSRLLTRNNDGTLSIREFP</sequence>
<dbReference type="EMBL" id="CAJVPL010003911">
    <property type="protein sequence ID" value="CAG8640477.1"/>
    <property type="molecule type" value="Genomic_DNA"/>
</dbReference>
<gene>
    <name evidence="1" type="ORF">AGERDE_LOCUS10954</name>
</gene>
<reference evidence="1" key="1">
    <citation type="submission" date="2021-06" db="EMBL/GenBank/DDBJ databases">
        <authorList>
            <person name="Kallberg Y."/>
            <person name="Tangrot J."/>
            <person name="Rosling A."/>
        </authorList>
    </citation>
    <scope>NUCLEOTIDE SEQUENCE</scope>
    <source>
        <strain evidence="1">MT106</strain>
    </source>
</reference>
<dbReference type="Gene3D" id="3.40.50.300">
    <property type="entry name" value="P-loop containing nucleotide triphosphate hydrolases"/>
    <property type="match status" value="1"/>
</dbReference>